<evidence type="ECO:0000256" key="2">
    <source>
        <dbReference type="ARBA" id="ARBA00023242"/>
    </source>
</evidence>
<reference evidence="5" key="1">
    <citation type="submission" date="2019-07" db="EMBL/GenBank/DDBJ databases">
        <title>De Novo Assembly of kiwifruit Actinidia rufa.</title>
        <authorList>
            <person name="Sugita-Konishi S."/>
            <person name="Sato K."/>
            <person name="Mori E."/>
            <person name="Abe Y."/>
            <person name="Kisaki G."/>
            <person name="Hamano K."/>
            <person name="Suezawa K."/>
            <person name="Otani M."/>
            <person name="Fukuda T."/>
            <person name="Manabe T."/>
            <person name="Gomi K."/>
            <person name="Tabuchi M."/>
            <person name="Akimitsu K."/>
            <person name="Kataoka I."/>
        </authorList>
    </citation>
    <scope>NUCLEOTIDE SEQUENCE [LARGE SCALE GENOMIC DNA]</scope>
    <source>
        <strain evidence="5">cv. Fuchu</strain>
    </source>
</reference>
<evidence type="ECO:0000313" key="4">
    <source>
        <dbReference type="EMBL" id="GFS42844.1"/>
    </source>
</evidence>
<dbReference type="GO" id="GO:0003697">
    <property type="term" value="F:single-stranded DNA binding"/>
    <property type="evidence" value="ECO:0007669"/>
    <property type="project" value="TreeGrafter"/>
</dbReference>
<evidence type="ECO:0000256" key="3">
    <source>
        <dbReference type="SAM" id="MobiDB-lite"/>
    </source>
</evidence>
<sequence>MRLKELADDLKRQSQNNGAKGKKVISDQIEMADNNAEGRNTVPFNCNQEELDEMLAASLAAEEDGIFVGSASTSGVGILSEEEDGDEDEEMVLPAMNGKVDPAALAALPPSMQLDLLVQMRERLMAENRQKYQKVKKVGC</sequence>
<name>A0A7J0DX00_9ERIC</name>
<comment type="subcellular location">
    <subcellularLocation>
        <location evidence="1">Nucleus</location>
    </subcellularLocation>
</comment>
<organism evidence="4 5">
    <name type="scientific">Actinidia rufa</name>
    <dbReference type="NCBI Taxonomy" id="165716"/>
    <lineage>
        <taxon>Eukaryota</taxon>
        <taxon>Viridiplantae</taxon>
        <taxon>Streptophyta</taxon>
        <taxon>Embryophyta</taxon>
        <taxon>Tracheophyta</taxon>
        <taxon>Spermatophyta</taxon>
        <taxon>Magnoliopsida</taxon>
        <taxon>eudicotyledons</taxon>
        <taxon>Gunneridae</taxon>
        <taxon>Pentapetalae</taxon>
        <taxon>asterids</taxon>
        <taxon>Ericales</taxon>
        <taxon>Actinidiaceae</taxon>
        <taxon>Actinidia</taxon>
    </lineage>
</organism>
<feature type="compositionally biased region" description="Basic and acidic residues" evidence="3">
    <location>
        <begin position="1"/>
        <end position="12"/>
    </location>
</feature>
<evidence type="ECO:0000313" key="5">
    <source>
        <dbReference type="Proteomes" id="UP000585474"/>
    </source>
</evidence>
<accession>A0A7J0DX00</accession>
<dbReference type="OrthoDB" id="31113at2759"/>
<comment type="caution">
    <text evidence="4">The sequence shown here is derived from an EMBL/GenBank/DDBJ whole genome shotgun (WGS) entry which is preliminary data.</text>
</comment>
<dbReference type="PANTHER" id="PTHR16171">
    <property type="entry name" value="DNA REPAIR PROTEIN COMPLEMENTING XP-G CELLS-RELATED"/>
    <property type="match status" value="1"/>
</dbReference>
<keyword evidence="4" id="KW-0540">Nuclease</keyword>
<keyword evidence="4" id="KW-0269">Exonuclease</keyword>
<keyword evidence="2" id="KW-0539">Nucleus</keyword>
<dbReference type="GO" id="GO:0004527">
    <property type="term" value="F:exonuclease activity"/>
    <property type="evidence" value="ECO:0007669"/>
    <property type="project" value="UniProtKB-KW"/>
</dbReference>
<dbReference type="PANTHER" id="PTHR16171:SF7">
    <property type="entry name" value="DNA REPAIR PROTEIN RAD2"/>
    <property type="match status" value="1"/>
</dbReference>
<dbReference type="EMBL" id="BJWL01000404">
    <property type="protein sequence ID" value="GFS42844.1"/>
    <property type="molecule type" value="Genomic_DNA"/>
</dbReference>
<dbReference type="AlphaFoldDB" id="A0A7J0DX00"/>
<keyword evidence="4" id="KW-0378">Hydrolase</keyword>
<proteinExistence type="predicted"/>
<dbReference type="GO" id="GO:0005634">
    <property type="term" value="C:nucleus"/>
    <property type="evidence" value="ECO:0007669"/>
    <property type="project" value="UniProtKB-SubCell"/>
</dbReference>
<dbReference type="Proteomes" id="UP000585474">
    <property type="component" value="Unassembled WGS sequence"/>
</dbReference>
<evidence type="ECO:0000256" key="1">
    <source>
        <dbReference type="ARBA" id="ARBA00004123"/>
    </source>
</evidence>
<keyword evidence="5" id="KW-1185">Reference proteome</keyword>
<protein>
    <submittedName>
        <fullName evidence="4">5'-3' exonuclease family protein</fullName>
    </submittedName>
</protein>
<feature type="region of interest" description="Disordered" evidence="3">
    <location>
        <begin position="1"/>
        <end position="25"/>
    </location>
</feature>
<gene>
    <name evidence="4" type="ORF">Acr_00g0082020</name>
</gene>
<dbReference type="GO" id="GO:0004520">
    <property type="term" value="F:DNA endonuclease activity"/>
    <property type="evidence" value="ECO:0007669"/>
    <property type="project" value="TreeGrafter"/>
</dbReference>